<dbReference type="KEGG" id="pbf:CFX0092_A3382"/>
<dbReference type="Gene3D" id="4.10.830.30">
    <property type="entry name" value="Ribosomal protein L31"/>
    <property type="match status" value="1"/>
</dbReference>
<evidence type="ECO:0000259" key="8">
    <source>
        <dbReference type="Pfam" id="PF03118"/>
    </source>
</evidence>
<dbReference type="GO" id="GO:0005840">
    <property type="term" value="C:ribosome"/>
    <property type="evidence" value="ECO:0007669"/>
    <property type="project" value="UniProtKB-KW"/>
</dbReference>
<dbReference type="PROSITE" id="PS01143">
    <property type="entry name" value="RIBOSOMAL_L31"/>
    <property type="match status" value="1"/>
</dbReference>
<dbReference type="Pfam" id="PF01197">
    <property type="entry name" value="Ribosomal_L31"/>
    <property type="match status" value="1"/>
</dbReference>
<dbReference type="GO" id="GO:0019843">
    <property type="term" value="F:rRNA binding"/>
    <property type="evidence" value="ECO:0007669"/>
    <property type="project" value="UniProtKB-KW"/>
</dbReference>
<dbReference type="NCBIfam" id="NF001809">
    <property type="entry name" value="PRK00528.1"/>
    <property type="match status" value="1"/>
</dbReference>
<gene>
    <name evidence="7 9" type="primary">rpmE</name>
    <name evidence="9" type="ORF">CFX0092_A3382</name>
</gene>
<feature type="domain" description="RNA polymerase alpha subunit C-terminal" evidence="8">
    <location>
        <begin position="84"/>
        <end position="141"/>
    </location>
</feature>
<proteinExistence type="inferred from homology"/>
<dbReference type="GO" id="GO:0003899">
    <property type="term" value="F:DNA-directed RNA polymerase activity"/>
    <property type="evidence" value="ECO:0007669"/>
    <property type="project" value="InterPro"/>
</dbReference>
<comment type="similarity">
    <text evidence="1 7">Belongs to the bacterial ribosomal protein bL31 family. Type A subfamily.</text>
</comment>
<protein>
    <recommendedName>
        <fullName evidence="6 7">Large ribosomal subunit protein bL31</fullName>
    </recommendedName>
</protein>
<reference evidence="9" key="1">
    <citation type="submission" date="2016-01" db="EMBL/GenBank/DDBJ databases">
        <authorList>
            <person name="Mcilroy J.S."/>
            <person name="Karst M S."/>
            <person name="Albertsen M."/>
        </authorList>
    </citation>
    <scope>NUCLEOTIDE SEQUENCE</scope>
    <source>
        <strain evidence="9">Cfx-K</strain>
    </source>
</reference>
<dbReference type="Proteomes" id="UP000215027">
    <property type="component" value="Chromosome I"/>
</dbReference>
<evidence type="ECO:0000256" key="4">
    <source>
        <dbReference type="ARBA" id="ARBA00022980"/>
    </source>
</evidence>
<dbReference type="InterPro" id="IPR011260">
    <property type="entry name" value="RNAP_asu_C"/>
</dbReference>
<dbReference type="SUPFAM" id="SSF143800">
    <property type="entry name" value="L28p-like"/>
    <property type="match status" value="1"/>
</dbReference>
<dbReference type="AlphaFoldDB" id="A0A160T8J2"/>
<dbReference type="NCBIfam" id="TIGR00105">
    <property type="entry name" value="L31"/>
    <property type="match status" value="1"/>
</dbReference>
<dbReference type="GO" id="GO:0003677">
    <property type="term" value="F:DNA binding"/>
    <property type="evidence" value="ECO:0007669"/>
    <property type="project" value="InterPro"/>
</dbReference>
<accession>A0A160T8J2</accession>
<keyword evidence="5 7" id="KW-0687">Ribonucleoprotein</keyword>
<dbReference type="HAMAP" id="MF_00501">
    <property type="entry name" value="Ribosomal_bL31_1"/>
    <property type="match status" value="1"/>
</dbReference>
<dbReference type="InterPro" id="IPR002150">
    <property type="entry name" value="Ribosomal_bL31"/>
</dbReference>
<dbReference type="GO" id="GO:0006412">
    <property type="term" value="P:translation"/>
    <property type="evidence" value="ECO:0007669"/>
    <property type="project" value="UniProtKB-UniRule"/>
</dbReference>
<dbReference type="InterPro" id="IPR027491">
    <property type="entry name" value="Ribosomal_bL31_A"/>
</dbReference>
<evidence type="ECO:0000256" key="3">
    <source>
        <dbReference type="ARBA" id="ARBA00022884"/>
    </source>
</evidence>
<dbReference type="Gene3D" id="1.10.150.20">
    <property type="entry name" value="5' to 3' exonuclease, C-terminal subdomain"/>
    <property type="match status" value="1"/>
</dbReference>
<dbReference type="InterPro" id="IPR034704">
    <property type="entry name" value="Ribosomal_bL28/bL31-like_sf"/>
</dbReference>
<dbReference type="PANTHER" id="PTHR33280:SF1">
    <property type="entry name" value="LARGE RIBOSOMAL SUBUNIT PROTEIN BL31C"/>
    <property type="match status" value="1"/>
</dbReference>
<sequence length="148" mass="16775">MKESIHPKWYPNAKVIVEGEVVMTVGSTKPEISVEVWSGTHPFYTGTQRLMDTEGQVDRFMRRLQKREEIQVQTETVKTRRMPENLSVEEMELGTRVNNALTAAGLTTVGDVLQLLKQSDDAVLALQGVGQTALIKIKRYMRDEELID</sequence>
<evidence type="ECO:0000313" key="9">
    <source>
        <dbReference type="EMBL" id="CUS05260.2"/>
    </source>
</evidence>
<evidence type="ECO:0000256" key="5">
    <source>
        <dbReference type="ARBA" id="ARBA00023274"/>
    </source>
</evidence>
<dbReference type="PRINTS" id="PR01249">
    <property type="entry name" value="RIBOSOMALL31"/>
</dbReference>
<dbReference type="InterPro" id="IPR042105">
    <property type="entry name" value="Ribosomal_bL31_sf"/>
</dbReference>
<dbReference type="Pfam" id="PF03118">
    <property type="entry name" value="RNA_pol_A_CTD"/>
    <property type="match status" value="1"/>
</dbReference>
<dbReference type="OrthoDB" id="9803251at2"/>
<keyword evidence="4 7" id="KW-0689">Ribosomal protein</keyword>
<dbReference type="GO" id="GO:0006351">
    <property type="term" value="P:DNA-templated transcription"/>
    <property type="evidence" value="ECO:0007669"/>
    <property type="project" value="InterPro"/>
</dbReference>
<name>A0A160T8J2_9CHLR</name>
<comment type="subunit">
    <text evidence="7">Part of the 50S ribosomal subunit.</text>
</comment>
<dbReference type="EMBL" id="LN890655">
    <property type="protein sequence ID" value="CUS05260.2"/>
    <property type="molecule type" value="Genomic_DNA"/>
</dbReference>
<evidence type="ECO:0000256" key="1">
    <source>
        <dbReference type="ARBA" id="ARBA00009296"/>
    </source>
</evidence>
<evidence type="ECO:0000256" key="2">
    <source>
        <dbReference type="ARBA" id="ARBA00022730"/>
    </source>
</evidence>
<dbReference type="GO" id="GO:0003735">
    <property type="term" value="F:structural constituent of ribosome"/>
    <property type="evidence" value="ECO:0007669"/>
    <property type="project" value="InterPro"/>
</dbReference>
<comment type="caution">
    <text evidence="7">Lacks conserved residue(s) required for the propagation of feature annotation.</text>
</comment>
<evidence type="ECO:0000313" key="10">
    <source>
        <dbReference type="Proteomes" id="UP000215027"/>
    </source>
</evidence>
<dbReference type="PANTHER" id="PTHR33280">
    <property type="entry name" value="50S RIBOSOMAL PROTEIN L31, CHLOROPLASTIC"/>
    <property type="match status" value="1"/>
</dbReference>
<evidence type="ECO:0000256" key="6">
    <source>
        <dbReference type="ARBA" id="ARBA00035687"/>
    </source>
</evidence>
<dbReference type="GO" id="GO:1990904">
    <property type="term" value="C:ribonucleoprotein complex"/>
    <property type="evidence" value="ECO:0007669"/>
    <property type="project" value="UniProtKB-KW"/>
</dbReference>
<keyword evidence="3 7" id="KW-0694">RNA-binding</keyword>
<keyword evidence="2 7" id="KW-0699">rRNA-binding</keyword>
<evidence type="ECO:0000256" key="7">
    <source>
        <dbReference type="HAMAP-Rule" id="MF_00501"/>
    </source>
</evidence>
<dbReference type="SUPFAM" id="SSF47789">
    <property type="entry name" value="C-terminal domain of RNA polymerase alpha subunit"/>
    <property type="match status" value="1"/>
</dbReference>
<keyword evidence="10" id="KW-1185">Reference proteome</keyword>
<organism evidence="9 10">
    <name type="scientific">Candidatus Promineifilum breve</name>
    <dbReference type="NCBI Taxonomy" id="1806508"/>
    <lineage>
        <taxon>Bacteria</taxon>
        <taxon>Bacillati</taxon>
        <taxon>Chloroflexota</taxon>
        <taxon>Ardenticatenia</taxon>
        <taxon>Candidatus Promineifilales</taxon>
        <taxon>Candidatus Promineifilaceae</taxon>
        <taxon>Candidatus Promineifilum</taxon>
    </lineage>
</organism>
<comment type="function">
    <text evidence="7">Binds the 23S rRNA.</text>
</comment>